<keyword evidence="2" id="KW-1185">Reference proteome</keyword>
<proteinExistence type="predicted"/>
<protein>
    <submittedName>
        <fullName evidence="1">Uncharacterized protein</fullName>
    </submittedName>
</protein>
<reference evidence="1 2" key="1">
    <citation type="submission" date="2018-02" db="EMBL/GenBank/DDBJ databases">
        <title>Jeotgalibacillus proteolyticum sp. nov. a protease producing bacterium isolated from ocean sediments of Laizhou Bay.</title>
        <authorList>
            <person name="Li Y."/>
        </authorList>
    </citation>
    <scope>NUCLEOTIDE SEQUENCE [LARGE SCALE GENOMIC DNA]</scope>
    <source>
        <strain evidence="1 2">22-7</strain>
    </source>
</reference>
<gene>
    <name evidence="1" type="ORF">C4B60_06205</name>
</gene>
<sequence>MRFNFAMNKILPIISSIGVGLAAYQMFSGNGKNMNNMISPLASNLMGSQNGNGKNQRYSYQ</sequence>
<dbReference type="EMBL" id="PREZ01000002">
    <property type="protein sequence ID" value="PPA71646.1"/>
    <property type="molecule type" value="Genomic_DNA"/>
</dbReference>
<name>A0A2S5GF67_9BACL</name>
<evidence type="ECO:0000313" key="2">
    <source>
        <dbReference type="Proteomes" id="UP000239047"/>
    </source>
</evidence>
<dbReference type="Proteomes" id="UP000239047">
    <property type="component" value="Unassembled WGS sequence"/>
</dbReference>
<organism evidence="1 2">
    <name type="scientific">Jeotgalibacillus proteolyticus</name>
    <dbReference type="NCBI Taxonomy" id="2082395"/>
    <lineage>
        <taxon>Bacteria</taxon>
        <taxon>Bacillati</taxon>
        <taxon>Bacillota</taxon>
        <taxon>Bacilli</taxon>
        <taxon>Bacillales</taxon>
        <taxon>Caryophanaceae</taxon>
        <taxon>Jeotgalibacillus</taxon>
    </lineage>
</organism>
<evidence type="ECO:0000313" key="1">
    <source>
        <dbReference type="EMBL" id="PPA71646.1"/>
    </source>
</evidence>
<accession>A0A2S5GF67</accession>
<dbReference type="AlphaFoldDB" id="A0A2S5GF67"/>
<dbReference type="OrthoDB" id="2991071at2"/>
<comment type="caution">
    <text evidence="1">The sequence shown here is derived from an EMBL/GenBank/DDBJ whole genome shotgun (WGS) entry which is preliminary data.</text>
</comment>